<evidence type="ECO:0000256" key="2">
    <source>
        <dbReference type="SAM" id="SignalP"/>
    </source>
</evidence>
<keyword evidence="1" id="KW-0812">Transmembrane</keyword>
<proteinExistence type="predicted"/>
<organism evidence="3 4">
    <name type="scientific">Corynebacterium pyruviciproducens</name>
    <dbReference type="NCBI Taxonomy" id="598660"/>
    <lineage>
        <taxon>Bacteria</taxon>
        <taxon>Bacillati</taxon>
        <taxon>Actinomycetota</taxon>
        <taxon>Actinomycetes</taxon>
        <taxon>Mycobacteriales</taxon>
        <taxon>Corynebacteriaceae</taxon>
        <taxon>Corynebacterium</taxon>
    </lineage>
</organism>
<protein>
    <submittedName>
        <fullName evidence="3">Uncharacterized protein</fullName>
    </submittedName>
</protein>
<feature type="signal peptide" evidence="2">
    <location>
        <begin position="1"/>
        <end position="25"/>
    </location>
</feature>
<sequence length="307" mass="33399">MKKIVTSATVAALALSTVVAPSAMAEYKESFENNTCTIELTQADKDLVNAYLTKPKDSANNLATALQEILYKQHPEQKDNIAVLEKYRELNPGDAKLGLTWSPFKNGGGKETEAAKQSLMKAVNGLTDTVNGVTLTFKSGDARWFVRGPQKTDADKAEFPATTLTMEQVDSLLASGKYGDAIPSYKALKTKIDKGYQQETGDLENLGIFYSDSVKAVAKALGTSATEERDAAYKVLGSEPLKKSLENCKILSQGRDPEQVREDMGSSKDLEILRPLSYILAGVFGLFAVLGIAYGWVREHMPQLLGM</sequence>
<keyword evidence="1" id="KW-0472">Membrane</keyword>
<accession>A0AAF0YRV3</accession>
<name>A0AAF0YRV3_9CORY</name>
<gene>
    <name evidence="3" type="ORF">CYJ47_00335</name>
</gene>
<reference evidence="3" key="1">
    <citation type="submission" date="2017-12" db="EMBL/GenBank/DDBJ databases">
        <authorList>
            <person name="Thomas-White K."/>
            <person name="Wolfe A.J."/>
        </authorList>
    </citation>
    <scope>NUCLEOTIDE SEQUENCE</scope>
    <source>
        <strain evidence="3">UMB0763</strain>
    </source>
</reference>
<evidence type="ECO:0000313" key="3">
    <source>
        <dbReference type="EMBL" id="WOT02267.1"/>
    </source>
</evidence>
<evidence type="ECO:0000256" key="1">
    <source>
        <dbReference type="SAM" id="Phobius"/>
    </source>
</evidence>
<dbReference type="KEGG" id="cpyr:CYJ47_00335"/>
<dbReference type="RefSeq" id="WP_101678787.1">
    <property type="nucleotide sequence ID" value="NZ_CAUPGZ010000013.1"/>
</dbReference>
<feature type="transmembrane region" description="Helical" evidence="1">
    <location>
        <begin position="276"/>
        <end position="297"/>
    </location>
</feature>
<keyword evidence="1" id="KW-1133">Transmembrane helix</keyword>
<dbReference type="EMBL" id="CP136958">
    <property type="protein sequence ID" value="WOT02267.1"/>
    <property type="molecule type" value="Genomic_DNA"/>
</dbReference>
<dbReference type="AlphaFoldDB" id="A0AAF0YRV3"/>
<dbReference type="Proteomes" id="UP000234560">
    <property type="component" value="Chromosome"/>
</dbReference>
<reference evidence="3" key="2">
    <citation type="submission" date="2023-10" db="EMBL/GenBank/DDBJ databases">
        <authorList>
            <person name="Choi B."/>
        </authorList>
    </citation>
    <scope>NUCLEOTIDE SEQUENCE</scope>
    <source>
        <strain evidence="3">UMB0763</strain>
    </source>
</reference>
<feature type="chain" id="PRO_5042131781" evidence="2">
    <location>
        <begin position="26"/>
        <end position="307"/>
    </location>
</feature>
<evidence type="ECO:0000313" key="4">
    <source>
        <dbReference type="Proteomes" id="UP000234560"/>
    </source>
</evidence>
<keyword evidence="2" id="KW-0732">Signal</keyword>